<dbReference type="OrthoDB" id="3538695at2"/>
<evidence type="ECO:0000313" key="1">
    <source>
        <dbReference type="EMBL" id="SEH04124.1"/>
    </source>
</evidence>
<dbReference type="AlphaFoldDB" id="A0A1H6F555"/>
<dbReference type="RefSeq" id="WP_103965004.1">
    <property type="nucleotide sequence ID" value="NZ_FNVT01000063.1"/>
</dbReference>
<sequence>MTIPSQSELLRQAAEKELLARTLLRYADELGNVFSGMLARPQGVDAFWKGPAAGRFTSQAAQLHREMGVLRESCTSTAERLRKQAQLARTEAAQLPS</sequence>
<dbReference type="InterPro" id="IPR036689">
    <property type="entry name" value="ESAT-6-like_sf"/>
</dbReference>
<protein>
    <recommendedName>
        <fullName evidence="3">WXG100 family type VII secretion target</fullName>
    </recommendedName>
</protein>
<organism evidence="1 2">
    <name type="scientific">Nonomuraea solani</name>
    <dbReference type="NCBI Taxonomy" id="1144553"/>
    <lineage>
        <taxon>Bacteria</taxon>
        <taxon>Bacillati</taxon>
        <taxon>Actinomycetota</taxon>
        <taxon>Actinomycetes</taxon>
        <taxon>Streptosporangiales</taxon>
        <taxon>Streptosporangiaceae</taxon>
        <taxon>Nonomuraea</taxon>
    </lineage>
</organism>
<dbReference type="EMBL" id="FNVT01000063">
    <property type="protein sequence ID" value="SEH04124.1"/>
    <property type="molecule type" value="Genomic_DNA"/>
</dbReference>
<reference evidence="1 2" key="1">
    <citation type="submission" date="2016-10" db="EMBL/GenBank/DDBJ databases">
        <authorList>
            <person name="de Groot N.N."/>
        </authorList>
    </citation>
    <scope>NUCLEOTIDE SEQUENCE [LARGE SCALE GENOMIC DNA]</scope>
    <source>
        <strain evidence="1 2">CGMCC 4.7037</strain>
    </source>
</reference>
<evidence type="ECO:0000313" key="2">
    <source>
        <dbReference type="Proteomes" id="UP000236732"/>
    </source>
</evidence>
<proteinExistence type="predicted"/>
<dbReference type="Gene3D" id="1.10.287.1060">
    <property type="entry name" value="ESAT-6-like"/>
    <property type="match status" value="1"/>
</dbReference>
<accession>A0A1H6F555</accession>
<keyword evidence="2" id="KW-1185">Reference proteome</keyword>
<gene>
    <name evidence="1" type="ORF">SAMN05444920_1632</name>
</gene>
<evidence type="ECO:0008006" key="3">
    <source>
        <dbReference type="Google" id="ProtNLM"/>
    </source>
</evidence>
<name>A0A1H6F555_9ACTN</name>
<dbReference type="Proteomes" id="UP000236732">
    <property type="component" value="Unassembled WGS sequence"/>
</dbReference>
<dbReference type="SUPFAM" id="SSF140453">
    <property type="entry name" value="EsxAB dimer-like"/>
    <property type="match status" value="1"/>
</dbReference>